<dbReference type="InterPro" id="IPR004097">
    <property type="entry name" value="DHHA2"/>
</dbReference>
<evidence type="ECO:0000313" key="12">
    <source>
        <dbReference type="Proteomes" id="UP001165085"/>
    </source>
</evidence>
<evidence type="ECO:0000256" key="1">
    <source>
        <dbReference type="ARBA" id="ARBA00001936"/>
    </source>
</evidence>
<keyword evidence="4" id="KW-0378">Hydrolase</keyword>
<keyword evidence="9" id="KW-0472">Membrane</keyword>
<dbReference type="GO" id="GO:0005737">
    <property type="term" value="C:cytoplasm"/>
    <property type="evidence" value="ECO:0007669"/>
    <property type="project" value="InterPro"/>
</dbReference>
<feature type="domain" description="DHHA2" evidence="10">
    <location>
        <begin position="236"/>
        <end position="375"/>
    </location>
</feature>
<dbReference type="PANTHER" id="PTHR12112">
    <property type="entry name" value="BNIP - RELATED"/>
    <property type="match status" value="1"/>
</dbReference>
<feature type="compositionally biased region" description="Pro residues" evidence="8">
    <location>
        <begin position="485"/>
        <end position="494"/>
    </location>
</feature>
<keyword evidence="9" id="KW-0812">Transmembrane</keyword>
<organism evidence="11 12">
    <name type="scientific">Triparma strigata</name>
    <dbReference type="NCBI Taxonomy" id="1606541"/>
    <lineage>
        <taxon>Eukaryota</taxon>
        <taxon>Sar</taxon>
        <taxon>Stramenopiles</taxon>
        <taxon>Ochrophyta</taxon>
        <taxon>Bolidophyceae</taxon>
        <taxon>Parmales</taxon>
        <taxon>Triparmaceae</taxon>
        <taxon>Triparma</taxon>
    </lineage>
</organism>
<keyword evidence="9" id="KW-1133">Transmembrane helix</keyword>
<name>A0A9W7AXU6_9STRA</name>
<dbReference type="Pfam" id="PF02833">
    <property type="entry name" value="DHHA2"/>
    <property type="match status" value="1"/>
</dbReference>
<dbReference type="InterPro" id="IPR038763">
    <property type="entry name" value="DHH_sf"/>
</dbReference>
<reference evidence="12" key="1">
    <citation type="journal article" date="2023" name="Commun. Biol.">
        <title>Genome analysis of Parmales, the sister group of diatoms, reveals the evolutionary specialization of diatoms from phago-mixotrophs to photoautotrophs.</title>
        <authorList>
            <person name="Ban H."/>
            <person name="Sato S."/>
            <person name="Yoshikawa S."/>
            <person name="Yamada K."/>
            <person name="Nakamura Y."/>
            <person name="Ichinomiya M."/>
            <person name="Sato N."/>
            <person name="Blanc-Mathieu R."/>
            <person name="Endo H."/>
            <person name="Kuwata A."/>
            <person name="Ogata H."/>
        </authorList>
    </citation>
    <scope>NUCLEOTIDE SEQUENCE [LARGE SCALE GENOMIC DNA]</scope>
    <source>
        <strain evidence="12">NIES 3701</strain>
    </source>
</reference>
<feature type="compositionally biased region" description="Basic and acidic residues" evidence="8">
    <location>
        <begin position="475"/>
        <end position="484"/>
    </location>
</feature>
<sequence length="532" mass="57653">MPSQATSPMAPPKMMRQRTNTQIAVESNQEMAASLIAAVSEKPHKTNPRVDSFAVEIPSNTIFVGHLNTDMDSIGSSIGAAYLFEGKACAASELNTETKFALKEWGFDEPVRFENYKGDKSKVCLMDHNQESQIAPTLDLNSICGVIDHHALQSGTVITDRPIYIDIRPWGSACTIVGHTFLRIRKHIPPKIAGVLLSGILSDTLNLRSPTTTDHDRLLVAVLAKISHCDDIDLLADKQFAAKSEALNHLSPYEVACGDQKKFNIKDEHGEMLAIGFGVVETTDPGGMINRIDELMIEVASLKAEQSLDFSYLAIVDIVKLTSTLLLIGKSEAELAQESFGVDVKSPNNDGIGTMELKGMVSRKKDFVPKLSKAIGEGFKASEPAIEKTKKQKEVVVEEVYGVVQKEWSLEACCNILVRKMKKGAMKRVSSFASMATPGGGWANIVRVPSRPSLATIEATPPVPEMFSKTPSEPSEARPLKAREPPPNQSPQQPPATNKSKNDGASLTILPLVISAAVGAGLTFVLLRATKK</sequence>
<gene>
    <name evidence="11" type="ORF">TrST_g10833</name>
</gene>
<dbReference type="EMBL" id="BRXY01000251">
    <property type="protein sequence ID" value="GMH80901.1"/>
    <property type="molecule type" value="Genomic_DNA"/>
</dbReference>
<dbReference type="SMART" id="SM01131">
    <property type="entry name" value="DHHA2"/>
    <property type="match status" value="1"/>
</dbReference>
<protein>
    <recommendedName>
        <fullName evidence="2">inorganic diphosphatase</fullName>
        <ecNumber evidence="2">3.6.1.1</ecNumber>
    </recommendedName>
    <alternativeName>
        <fullName evidence="6">Pyrophosphate phospho-hydrolase</fullName>
    </alternativeName>
</protein>
<keyword evidence="12" id="KW-1185">Reference proteome</keyword>
<evidence type="ECO:0000256" key="2">
    <source>
        <dbReference type="ARBA" id="ARBA00012146"/>
    </source>
</evidence>
<dbReference type="GO" id="GO:0004427">
    <property type="term" value="F:inorganic diphosphate phosphatase activity"/>
    <property type="evidence" value="ECO:0007669"/>
    <property type="project" value="UniProtKB-EC"/>
</dbReference>
<feature type="transmembrane region" description="Helical" evidence="9">
    <location>
        <begin position="507"/>
        <end position="527"/>
    </location>
</feature>
<keyword evidence="5" id="KW-0464">Manganese</keyword>
<evidence type="ECO:0000256" key="9">
    <source>
        <dbReference type="SAM" id="Phobius"/>
    </source>
</evidence>
<accession>A0A9W7AXU6</accession>
<dbReference type="AlphaFoldDB" id="A0A9W7AXU6"/>
<proteinExistence type="predicted"/>
<dbReference type="Gene3D" id="3.90.1640.10">
    <property type="entry name" value="inorganic pyrophosphatase (n-terminal core)"/>
    <property type="match status" value="1"/>
</dbReference>
<dbReference type="InterPro" id="IPR038222">
    <property type="entry name" value="DHHA2_dom_sf"/>
</dbReference>
<comment type="catalytic activity">
    <reaction evidence="7">
        <text>diphosphate + H2O = 2 phosphate + H(+)</text>
        <dbReference type="Rhea" id="RHEA:24576"/>
        <dbReference type="ChEBI" id="CHEBI:15377"/>
        <dbReference type="ChEBI" id="CHEBI:15378"/>
        <dbReference type="ChEBI" id="CHEBI:33019"/>
        <dbReference type="ChEBI" id="CHEBI:43474"/>
        <dbReference type="EC" id="3.6.1.1"/>
    </reaction>
</comment>
<dbReference type="GO" id="GO:0046872">
    <property type="term" value="F:metal ion binding"/>
    <property type="evidence" value="ECO:0007669"/>
    <property type="project" value="UniProtKB-KW"/>
</dbReference>
<evidence type="ECO:0000256" key="6">
    <source>
        <dbReference type="ARBA" id="ARBA00032535"/>
    </source>
</evidence>
<feature type="region of interest" description="Disordered" evidence="8">
    <location>
        <begin position="458"/>
        <end position="503"/>
    </location>
</feature>
<dbReference type="PANTHER" id="PTHR12112:SF22">
    <property type="entry name" value="MANGANESE-DEPENDENT INORGANIC PYROPHOSPHATASE-RELATED"/>
    <property type="match status" value="1"/>
</dbReference>
<dbReference type="Proteomes" id="UP001165085">
    <property type="component" value="Unassembled WGS sequence"/>
</dbReference>
<comment type="caution">
    <text evidence="11">The sequence shown here is derived from an EMBL/GenBank/DDBJ whole genome shotgun (WGS) entry which is preliminary data.</text>
</comment>
<keyword evidence="3" id="KW-0479">Metal-binding</keyword>
<evidence type="ECO:0000313" key="11">
    <source>
        <dbReference type="EMBL" id="GMH80901.1"/>
    </source>
</evidence>
<evidence type="ECO:0000256" key="8">
    <source>
        <dbReference type="SAM" id="MobiDB-lite"/>
    </source>
</evidence>
<comment type="cofactor">
    <cofactor evidence="1">
        <name>Mn(2+)</name>
        <dbReference type="ChEBI" id="CHEBI:29035"/>
    </cofactor>
</comment>
<dbReference type="InterPro" id="IPR001667">
    <property type="entry name" value="DDH_dom"/>
</dbReference>
<evidence type="ECO:0000259" key="10">
    <source>
        <dbReference type="SMART" id="SM01131"/>
    </source>
</evidence>
<dbReference type="SUPFAM" id="SSF64182">
    <property type="entry name" value="DHH phosphoesterases"/>
    <property type="match status" value="1"/>
</dbReference>
<dbReference type="Gene3D" id="3.10.310.20">
    <property type="entry name" value="DHHA2 domain"/>
    <property type="match status" value="1"/>
</dbReference>
<evidence type="ECO:0000256" key="4">
    <source>
        <dbReference type="ARBA" id="ARBA00022801"/>
    </source>
</evidence>
<dbReference type="EC" id="3.6.1.1" evidence="2"/>
<dbReference type="OrthoDB" id="374045at2759"/>
<dbReference type="Pfam" id="PF01368">
    <property type="entry name" value="DHH"/>
    <property type="match status" value="1"/>
</dbReference>
<evidence type="ECO:0000256" key="7">
    <source>
        <dbReference type="ARBA" id="ARBA00047820"/>
    </source>
</evidence>
<evidence type="ECO:0000256" key="3">
    <source>
        <dbReference type="ARBA" id="ARBA00022723"/>
    </source>
</evidence>
<evidence type="ECO:0000256" key="5">
    <source>
        <dbReference type="ARBA" id="ARBA00023211"/>
    </source>
</evidence>